<dbReference type="Pfam" id="PF02954">
    <property type="entry name" value="HTH_8"/>
    <property type="match status" value="1"/>
</dbReference>
<dbReference type="CDD" id="cd00130">
    <property type="entry name" value="PAS"/>
    <property type="match status" value="1"/>
</dbReference>
<dbReference type="AlphaFoldDB" id="A0A3E2XMB2"/>
<evidence type="ECO:0000256" key="3">
    <source>
        <dbReference type="ARBA" id="ARBA00023015"/>
    </source>
</evidence>
<dbReference type="SUPFAM" id="SSF52540">
    <property type="entry name" value="P-loop containing nucleoside triphosphate hydrolases"/>
    <property type="match status" value="1"/>
</dbReference>
<dbReference type="RefSeq" id="WP_117540657.1">
    <property type="nucleotide sequence ID" value="NZ_JAQDKA010000003.1"/>
</dbReference>
<dbReference type="SUPFAM" id="SSF55785">
    <property type="entry name" value="PYP-like sensor domain (PAS domain)"/>
    <property type="match status" value="1"/>
</dbReference>
<dbReference type="InterPro" id="IPR025662">
    <property type="entry name" value="Sigma_54_int_dom_ATP-bd_1"/>
</dbReference>
<dbReference type="PROSITE" id="PS00676">
    <property type="entry name" value="SIGMA54_INTERACT_2"/>
    <property type="match status" value="1"/>
</dbReference>
<evidence type="ECO:0000313" key="9">
    <source>
        <dbReference type="Proteomes" id="UP000261231"/>
    </source>
</evidence>
<dbReference type="CDD" id="cd00009">
    <property type="entry name" value="AAA"/>
    <property type="match status" value="1"/>
</dbReference>
<dbReference type="InterPro" id="IPR058031">
    <property type="entry name" value="AAA_lid_NorR"/>
</dbReference>
<dbReference type="Pfam" id="PF25601">
    <property type="entry name" value="AAA_lid_14"/>
    <property type="match status" value="1"/>
</dbReference>
<evidence type="ECO:0000313" key="8">
    <source>
        <dbReference type="EMBL" id="RGC45910.1"/>
    </source>
</evidence>
<dbReference type="SUPFAM" id="SSF46689">
    <property type="entry name" value="Homeodomain-like"/>
    <property type="match status" value="1"/>
</dbReference>
<dbReference type="Gene3D" id="3.30.450.20">
    <property type="entry name" value="PAS domain"/>
    <property type="match status" value="1"/>
</dbReference>
<dbReference type="GO" id="GO:0006355">
    <property type="term" value="P:regulation of DNA-templated transcription"/>
    <property type="evidence" value="ECO:0007669"/>
    <property type="project" value="InterPro"/>
</dbReference>
<dbReference type="Gene3D" id="3.40.50.300">
    <property type="entry name" value="P-loop containing nucleotide triphosphate hydrolases"/>
    <property type="match status" value="1"/>
</dbReference>
<keyword evidence="3" id="KW-0805">Transcription regulation</keyword>
<gene>
    <name evidence="8" type="ORF">DW747_11145</name>
</gene>
<dbReference type="InterPro" id="IPR002078">
    <property type="entry name" value="Sigma_54_int"/>
</dbReference>
<organism evidence="8 9">
    <name type="scientific">Coprococcus catus</name>
    <dbReference type="NCBI Taxonomy" id="116085"/>
    <lineage>
        <taxon>Bacteria</taxon>
        <taxon>Bacillati</taxon>
        <taxon>Bacillota</taxon>
        <taxon>Clostridia</taxon>
        <taxon>Lachnospirales</taxon>
        <taxon>Lachnospiraceae</taxon>
        <taxon>Coprococcus</taxon>
    </lineage>
</organism>
<protein>
    <submittedName>
        <fullName evidence="8">PAS domain-containing protein</fullName>
    </submittedName>
</protein>
<dbReference type="PROSITE" id="PS00675">
    <property type="entry name" value="SIGMA54_INTERACT_1"/>
    <property type="match status" value="1"/>
</dbReference>
<dbReference type="GO" id="GO:0005524">
    <property type="term" value="F:ATP binding"/>
    <property type="evidence" value="ECO:0007669"/>
    <property type="project" value="UniProtKB-KW"/>
</dbReference>
<dbReference type="PANTHER" id="PTHR32071:SF57">
    <property type="entry name" value="C4-DICARBOXYLATE TRANSPORT TRANSCRIPTIONAL REGULATORY PROTEIN DCTD"/>
    <property type="match status" value="1"/>
</dbReference>
<dbReference type="InterPro" id="IPR009057">
    <property type="entry name" value="Homeodomain-like_sf"/>
</dbReference>
<dbReference type="Gene3D" id="1.10.10.60">
    <property type="entry name" value="Homeodomain-like"/>
    <property type="match status" value="1"/>
</dbReference>
<dbReference type="EMBL" id="QVFD01000010">
    <property type="protein sequence ID" value="RGC45910.1"/>
    <property type="molecule type" value="Genomic_DNA"/>
</dbReference>
<dbReference type="InterPro" id="IPR013767">
    <property type="entry name" value="PAS_fold"/>
</dbReference>
<dbReference type="GO" id="GO:0043565">
    <property type="term" value="F:sequence-specific DNA binding"/>
    <property type="evidence" value="ECO:0007669"/>
    <property type="project" value="InterPro"/>
</dbReference>
<dbReference type="FunFam" id="3.40.50.300:FF:000006">
    <property type="entry name" value="DNA-binding transcriptional regulator NtrC"/>
    <property type="match status" value="1"/>
</dbReference>
<dbReference type="PANTHER" id="PTHR32071">
    <property type="entry name" value="TRANSCRIPTIONAL REGULATORY PROTEIN"/>
    <property type="match status" value="1"/>
</dbReference>
<name>A0A3E2XMB2_9FIRM</name>
<keyword evidence="1" id="KW-0547">Nucleotide-binding</keyword>
<dbReference type="PRINTS" id="PR01590">
    <property type="entry name" value="HTHFIS"/>
</dbReference>
<keyword evidence="4" id="KW-0238">DNA-binding</keyword>
<reference evidence="8 9" key="1">
    <citation type="submission" date="2018-08" db="EMBL/GenBank/DDBJ databases">
        <title>A genome reference for cultivated species of the human gut microbiota.</title>
        <authorList>
            <person name="Zou Y."/>
            <person name="Xue W."/>
            <person name="Luo G."/>
        </authorList>
    </citation>
    <scope>NUCLEOTIDE SEQUENCE [LARGE SCALE GENOMIC DNA]</scope>
    <source>
        <strain evidence="8 9">AM28-39</strain>
    </source>
</reference>
<evidence type="ECO:0000256" key="5">
    <source>
        <dbReference type="ARBA" id="ARBA00023163"/>
    </source>
</evidence>
<keyword evidence="9" id="KW-1185">Reference proteome</keyword>
<evidence type="ECO:0000259" key="6">
    <source>
        <dbReference type="PROSITE" id="PS50045"/>
    </source>
</evidence>
<evidence type="ECO:0000256" key="4">
    <source>
        <dbReference type="ARBA" id="ARBA00023125"/>
    </source>
</evidence>
<evidence type="ECO:0000256" key="1">
    <source>
        <dbReference type="ARBA" id="ARBA00022741"/>
    </source>
</evidence>
<feature type="domain" description="PAS" evidence="7">
    <location>
        <begin position="17"/>
        <end position="51"/>
    </location>
</feature>
<dbReference type="SMART" id="SM00091">
    <property type="entry name" value="PAS"/>
    <property type="match status" value="1"/>
</dbReference>
<accession>A0A3E2XMB2</accession>
<evidence type="ECO:0000259" key="7">
    <source>
        <dbReference type="PROSITE" id="PS50112"/>
    </source>
</evidence>
<sequence>MNEHEYYCFLKEFWKVTNDGFIIVDPNGVIVDINETYCEFLGKTREQVLGKPIGEVISTTSMYDVLSSARDGDDNVYLQPYGENDNASNVETHAVANRFCFFNEQGELLGAAAQMSFKERAAAMAYSIATEELNYYKRAYEESSEEDSGFSKILGNSEAMQKLKEKAMRVARKDFPVLITGETGTGKELFAQAIHRESSRRKKPIISINCASIPSELLESELFGYDEGAFTGAKKGGKIGKFQLADGGTIFLDEIGDLSLVLQAKLLRVLQEHEIEKVGGGKPIPIDVRFISATRQNLAEMVERGEFREDLYYRLNVVNIETLPLREHPTDILLYANHVLNALNAKYKTGHLLSDRVKYLLMCYKWPGNVRELINVITSAYATCDSYVIEEMDLPGRLVSGTAGNSVSQMKLSEMMNLHEAAIIRDALRRNNQNCKKTAEELGIDRSLLYRKMRKAGIAIHREIK</sequence>
<dbReference type="SMART" id="SM00382">
    <property type="entry name" value="AAA"/>
    <property type="match status" value="1"/>
</dbReference>
<dbReference type="InterPro" id="IPR027417">
    <property type="entry name" value="P-loop_NTPase"/>
</dbReference>
<dbReference type="Pfam" id="PF00989">
    <property type="entry name" value="PAS"/>
    <property type="match status" value="1"/>
</dbReference>
<dbReference type="OrthoDB" id="9764280at2"/>
<dbReference type="PROSITE" id="PS50045">
    <property type="entry name" value="SIGMA54_INTERACT_4"/>
    <property type="match status" value="1"/>
</dbReference>
<dbReference type="Pfam" id="PF00158">
    <property type="entry name" value="Sigma54_activat"/>
    <property type="match status" value="1"/>
</dbReference>
<keyword evidence="2" id="KW-0067">ATP-binding</keyword>
<dbReference type="PROSITE" id="PS00688">
    <property type="entry name" value="SIGMA54_INTERACT_3"/>
    <property type="match status" value="1"/>
</dbReference>
<dbReference type="InterPro" id="IPR035965">
    <property type="entry name" value="PAS-like_dom_sf"/>
</dbReference>
<dbReference type="Proteomes" id="UP000261231">
    <property type="component" value="Unassembled WGS sequence"/>
</dbReference>
<dbReference type="InterPro" id="IPR000014">
    <property type="entry name" value="PAS"/>
</dbReference>
<proteinExistence type="predicted"/>
<comment type="caution">
    <text evidence="8">The sequence shown here is derived from an EMBL/GenBank/DDBJ whole genome shotgun (WGS) entry which is preliminary data.</text>
</comment>
<dbReference type="InterPro" id="IPR003593">
    <property type="entry name" value="AAA+_ATPase"/>
</dbReference>
<dbReference type="PROSITE" id="PS50112">
    <property type="entry name" value="PAS"/>
    <property type="match status" value="1"/>
</dbReference>
<keyword evidence="5" id="KW-0804">Transcription</keyword>
<dbReference type="NCBIfam" id="TIGR00229">
    <property type="entry name" value="sensory_box"/>
    <property type="match status" value="1"/>
</dbReference>
<evidence type="ECO:0000256" key="2">
    <source>
        <dbReference type="ARBA" id="ARBA00022840"/>
    </source>
</evidence>
<feature type="domain" description="Sigma-54 factor interaction" evidence="6">
    <location>
        <begin position="153"/>
        <end position="382"/>
    </location>
</feature>
<dbReference type="InterPro" id="IPR002197">
    <property type="entry name" value="HTH_Fis"/>
</dbReference>
<dbReference type="InterPro" id="IPR025943">
    <property type="entry name" value="Sigma_54_int_dom_ATP-bd_2"/>
</dbReference>
<dbReference type="Gene3D" id="1.10.8.60">
    <property type="match status" value="1"/>
</dbReference>
<dbReference type="InterPro" id="IPR025944">
    <property type="entry name" value="Sigma_54_int_dom_CS"/>
</dbReference>